<dbReference type="InterPro" id="IPR045621">
    <property type="entry name" value="BPD_transp_1_N"/>
</dbReference>
<dbReference type="GO" id="GO:0055085">
    <property type="term" value="P:transmembrane transport"/>
    <property type="evidence" value="ECO:0007669"/>
    <property type="project" value="InterPro"/>
</dbReference>
<evidence type="ECO:0000256" key="5">
    <source>
        <dbReference type="ARBA" id="ARBA00022989"/>
    </source>
</evidence>
<dbReference type="EMBL" id="UINC01008266">
    <property type="protein sequence ID" value="SVA37239.1"/>
    <property type="molecule type" value="Genomic_DNA"/>
</dbReference>
<dbReference type="GO" id="GO:0005886">
    <property type="term" value="C:plasma membrane"/>
    <property type="evidence" value="ECO:0007669"/>
    <property type="project" value="UniProtKB-SubCell"/>
</dbReference>
<evidence type="ECO:0000259" key="8">
    <source>
        <dbReference type="PROSITE" id="PS50928"/>
    </source>
</evidence>
<dbReference type="Pfam" id="PF00528">
    <property type="entry name" value="BPD_transp_1"/>
    <property type="match status" value="1"/>
</dbReference>
<evidence type="ECO:0000256" key="7">
    <source>
        <dbReference type="SAM" id="Phobius"/>
    </source>
</evidence>
<dbReference type="CDD" id="cd06261">
    <property type="entry name" value="TM_PBP2"/>
    <property type="match status" value="1"/>
</dbReference>
<dbReference type="InterPro" id="IPR035906">
    <property type="entry name" value="MetI-like_sf"/>
</dbReference>
<sequence>MGLFSYIVKRTLFSIPVIIVISILCFGIIQLPPGDYADAYAAVAASTGGGSVSKEYLEKIRERYGLDQPFWIQYWRWVKGFPEGDFGIAMSLQGTPVADLLKERLPMTLFLNFSALLFALMIALPIGIFSATHQYSLLDYILTFIAFIGIAIPGFILAVFIIGISIFWFDSSYIGRLYSNEFIGKAWNMDKIIDFLKHIPVPIIAIGVAQTSNTMRIMRGNMLDVLQQPFIQTARAKGLSEPVVNWKHAARIAINPIISRIGVYLPEIIATEMLVSIVLNLNTIGPLFYDSLISQDMYLAGTILLVISIILVIGNLIADVALALTDPRIRFELM</sequence>
<organism evidence="9">
    <name type="scientific">marine metagenome</name>
    <dbReference type="NCBI Taxonomy" id="408172"/>
    <lineage>
        <taxon>unclassified sequences</taxon>
        <taxon>metagenomes</taxon>
        <taxon>ecological metagenomes</taxon>
    </lineage>
</organism>
<evidence type="ECO:0000256" key="4">
    <source>
        <dbReference type="ARBA" id="ARBA00022692"/>
    </source>
</evidence>
<dbReference type="InterPro" id="IPR000515">
    <property type="entry name" value="MetI-like"/>
</dbReference>
<evidence type="ECO:0000256" key="2">
    <source>
        <dbReference type="ARBA" id="ARBA00022448"/>
    </source>
</evidence>
<keyword evidence="3" id="KW-1003">Cell membrane</keyword>
<comment type="subcellular location">
    <subcellularLocation>
        <location evidence="1">Cell membrane</location>
        <topology evidence="1">Multi-pass membrane protein</topology>
    </subcellularLocation>
</comment>
<protein>
    <recommendedName>
        <fullName evidence="8">ABC transmembrane type-1 domain-containing protein</fullName>
    </recommendedName>
</protein>
<dbReference type="Pfam" id="PF19300">
    <property type="entry name" value="BPD_transp_1_N"/>
    <property type="match status" value="1"/>
</dbReference>
<gene>
    <name evidence="9" type="ORF">METZ01_LOCUS90093</name>
</gene>
<feature type="transmembrane region" description="Helical" evidence="7">
    <location>
        <begin position="299"/>
        <end position="324"/>
    </location>
</feature>
<dbReference type="Gene3D" id="1.10.3720.10">
    <property type="entry name" value="MetI-like"/>
    <property type="match status" value="1"/>
</dbReference>
<keyword evidence="6 7" id="KW-0472">Membrane</keyword>
<dbReference type="SUPFAM" id="SSF161098">
    <property type="entry name" value="MetI-like"/>
    <property type="match status" value="1"/>
</dbReference>
<evidence type="ECO:0000256" key="3">
    <source>
        <dbReference type="ARBA" id="ARBA00022475"/>
    </source>
</evidence>
<dbReference type="PROSITE" id="PS50928">
    <property type="entry name" value="ABC_TM1"/>
    <property type="match status" value="1"/>
</dbReference>
<evidence type="ECO:0000313" key="9">
    <source>
        <dbReference type="EMBL" id="SVA37239.1"/>
    </source>
</evidence>
<dbReference type="PANTHER" id="PTHR30465">
    <property type="entry name" value="INNER MEMBRANE ABC TRANSPORTER"/>
    <property type="match status" value="1"/>
</dbReference>
<feature type="domain" description="ABC transmembrane type-1" evidence="8">
    <location>
        <begin position="105"/>
        <end position="318"/>
    </location>
</feature>
<accession>A0A381VA47</accession>
<name>A0A381VA47_9ZZZZ</name>
<keyword evidence="5 7" id="KW-1133">Transmembrane helix</keyword>
<feature type="transmembrane region" description="Helical" evidence="7">
    <location>
        <begin position="109"/>
        <end position="128"/>
    </location>
</feature>
<evidence type="ECO:0000256" key="6">
    <source>
        <dbReference type="ARBA" id="ARBA00023136"/>
    </source>
</evidence>
<proteinExistence type="predicted"/>
<feature type="transmembrane region" description="Helical" evidence="7">
    <location>
        <begin position="261"/>
        <end position="279"/>
    </location>
</feature>
<feature type="transmembrane region" description="Helical" evidence="7">
    <location>
        <begin position="140"/>
        <end position="169"/>
    </location>
</feature>
<dbReference type="AlphaFoldDB" id="A0A381VA47"/>
<keyword evidence="2" id="KW-0813">Transport</keyword>
<feature type="transmembrane region" description="Helical" evidence="7">
    <location>
        <begin position="12"/>
        <end position="33"/>
    </location>
</feature>
<reference evidence="9" key="1">
    <citation type="submission" date="2018-05" db="EMBL/GenBank/DDBJ databases">
        <authorList>
            <person name="Lanie J.A."/>
            <person name="Ng W.-L."/>
            <person name="Kazmierczak K.M."/>
            <person name="Andrzejewski T.M."/>
            <person name="Davidsen T.M."/>
            <person name="Wayne K.J."/>
            <person name="Tettelin H."/>
            <person name="Glass J.I."/>
            <person name="Rusch D."/>
            <person name="Podicherti R."/>
            <person name="Tsui H.-C.T."/>
            <person name="Winkler M.E."/>
        </authorList>
    </citation>
    <scope>NUCLEOTIDE SEQUENCE</scope>
</reference>
<dbReference type="PANTHER" id="PTHR30465:SF43">
    <property type="entry name" value="OLIGOPEPTIDE ABC TRANSPORTER, PERMEASE PROTEIN"/>
    <property type="match status" value="1"/>
</dbReference>
<evidence type="ECO:0000256" key="1">
    <source>
        <dbReference type="ARBA" id="ARBA00004651"/>
    </source>
</evidence>
<keyword evidence="4 7" id="KW-0812">Transmembrane</keyword>